<gene>
    <name evidence="6" type="ORF">GN958_ATG07494</name>
</gene>
<dbReference type="PANTHER" id="PTHR23515">
    <property type="entry name" value="HIGH-AFFINITY NITRATE TRANSPORTER 2.3"/>
    <property type="match status" value="1"/>
</dbReference>
<evidence type="ECO:0000256" key="2">
    <source>
        <dbReference type="ARBA" id="ARBA00022692"/>
    </source>
</evidence>
<dbReference type="Gene3D" id="1.20.1250.20">
    <property type="entry name" value="MFS general substrate transporter like domains"/>
    <property type="match status" value="1"/>
</dbReference>
<keyword evidence="2 5" id="KW-0812">Transmembrane</keyword>
<reference evidence="6" key="1">
    <citation type="submission" date="2020-03" db="EMBL/GenBank/DDBJ databases">
        <title>Hybrid Assembly of Korean Phytophthora infestans isolates.</title>
        <authorList>
            <person name="Prokchorchik M."/>
            <person name="Lee Y."/>
            <person name="Seo J."/>
            <person name="Cho J.-H."/>
            <person name="Park Y.-E."/>
            <person name="Jang D.-C."/>
            <person name="Im J.-S."/>
            <person name="Choi J.-G."/>
            <person name="Park H.-J."/>
            <person name="Lee G.-B."/>
            <person name="Lee Y.-G."/>
            <person name="Hong S.-Y."/>
            <person name="Cho K."/>
            <person name="Sohn K.H."/>
        </authorList>
    </citation>
    <scope>NUCLEOTIDE SEQUENCE</scope>
    <source>
        <strain evidence="6">KR_2_A2</strain>
    </source>
</reference>
<dbReference type="EMBL" id="JAACNO010001045">
    <property type="protein sequence ID" value="KAF4143314.1"/>
    <property type="molecule type" value="Genomic_DNA"/>
</dbReference>
<evidence type="ECO:0000256" key="1">
    <source>
        <dbReference type="ARBA" id="ARBA00004141"/>
    </source>
</evidence>
<dbReference type="InterPro" id="IPR036259">
    <property type="entry name" value="MFS_trans_sf"/>
</dbReference>
<name>A0A8S9UW16_PHYIN</name>
<organism evidence="6 7">
    <name type="scientific">Phytophthora infestans</name>
    <name type="common">Potato late blight agent</name>
    <name type="synonym">Botrytis infestans</name>
    <dbReference type="NCBI Taxonomy" id="4787"/>
    <lineage>
        <taxon>Eukaryota</taxon>
        <taxon>Sar</taxon>
        <taxon>Stramenopiles</taxon>
        <taxon>Oomycota</taxon>
        <taxon>Peronosporomycetes</taxon>
        <taxon>Peronosporales</taxon>
        <taxon>Peronosporaceae</taxon>
        <taxon>Phytophthora</taxon>
    </lineage>
</organism>
<proteinExistence type="predicted"/>
<dbReference type="SUPFAM" id="SSF103473">
    <property type="entry name" value="MFS general substrate transporter"/>
    <property type="match status" value="1"/>
</dbReference>
<evidence type="ECO:0000256" key="3">
    <source>
        <dbReference type="ARBA" id="ARBA00022989"/>
    </source>
</evidence>
<feature type="transmembrane region" description="Helical" evidence="5">
    <location>
        <begin position="140"/>
        <end position="159"/>
    </location>
</feature>
<protein>
    <submittedName>
        <fullName evidence="6">Putative nitrate/nitrite transporter</fullName>
    </submittedName>
</protein>
<dbReference type="InterPro" id="IPR044772">
    <property type="entry name" value="NO3_transporter"/>
</dbReference>
<keyword evidence="3 5" id="KW-1133">Transmembrane helix</keyword>
<dbReference type="Proteomes" id="UP000704712">
    <property type="component" value="Unassembled WGS sequence"/>
</dbReference>
<dbReference type="GO" id="GO:0015112">
    <property type="term" value="F:nitrate transmembrane transporter activity"/>
    <property type="evidence" value="ECO:0007669"/>
    <property type="project" value="InterPro"/>
</dbReference>
<feature type="transmembrane region" description="Helical" evidence="5">
    <location>
        <begin position="165"/>
        <end position="184"/>
    </location>
</feature>
<accession>A0A8S9UW16</accession>
<evidence type="ECO:0000313" key="6">
    <source>
        <dbReference type="EMBL" id="KAF4143314.1"/>
    </source>
</evidence>
<evidence type="ECO:0000256" key="4">
    <source>
        <dbReference type="ARBA" id="ARBA00023136"/>
    </source>
</evidence>
<comment type="subcellular location">
    <subcellularLocation>
        <location evidence="1">Membrane</location>
        <topology evidence="1">Multi-pass membrane protein</topology>
    </subcellularLocation>
</comment>
<evidence type="ECO:0000313" key="7">
    <source>
        <dbReference type="Proteomes" id="UP000704712"/>
    </source>
</evidence>
<dbReference type="GO" id="GO:0016020">
    <property type="term" value="C:membrane"/>
    <property type="evidence" value="ECO:0007669"/>
    <property type="project" value="UniProtKB-SubCell"/>
</dbReference>
<dbReference type="AlphaFoldDB" id="A0A8S9UW16"/>
<keyword evidence="4 5" id="KW-0472">Membrane</keyword>
<comment type="caution">
    <text evidence="6">The sequence shown here is derived from an EMBL/GenBank/DDBJ whole genome shotgun (WGS) entry which is preliminary data.</text>
</comment>
<evidence type="ECO:0000256" key="5">
    <source>
        <dbReference type="SAM" id="Phobius"/>
    </source>
</evidence>
<sequence length="186" mass="19900">MNTKRQAEQNDRAAPARISISGSSSTLPVTQSEQQKPMSMLQSFRIMLTDLNVLVMIAQYAASFGTELQLNNMGALYFYTKFTKSGCTPTDDNICYLLSKTNAATVASSFGLMNMFARALGGLASDAVNRRFGMSGRKRVQFTLLCVLGALVITLSQLDSLGACVAFYVLVAIAAQATGVASEIPA</sequence>